<feature type="domain" description="DUF6292" evidence="1">
    <location>
        <begin position="19"/>
        <end position="104"/>
    </location>
</feature>
<evidence type="ECO:0000259" key="1">
    <source>
        <dbReference type="Pfam" id="PF19809"/>
    </source>
</evidence>
<accession>A0ABW1P8R3</accession>
<comment type="caution">
    <text evidence="2">The sequence shown here is derived from an EMBL/GenBank/DDBJ whole genome shotgun (WGS) entry which is preliminary data.</text>
</comment>
<dbReference type="Proteomes" id="UP001596220">
    <property type="component" value="Unassembled WGS sequence"/>
</dbReference>
<dbReference type="RefSeq" id="WP_380637244.1">
    <property type="nucleotide sequence ID" value="NZ_JBHSQO010000015.1"/>
</dbReference>
<proteinExistence type="predicted"/>
<gene>
    <name evidence="2" type="ORF">ACFP3R_17320</name>
</gene>
<dbReference type="EMBL" id="JBHSQO010000015">
    <property type="protein sequence ID" value="MFC6091042.1"/>
    <property type="molecule type" value="Genomic_DNA"/>
</dbReference>
<sequence>MTGRPEHPEGAPVRGLRRYVGAVAAELGMTGEHGRAEGGPPARGHLAVRGHLPSFPDRVVVLVWDEEYGWGAAVAVERDDDLAVLAYLGGEVLPPAAAVAAFTRALLRGEHPGDPRPVRLRAVGDADGLVDDLGGYAP</sequence>
<name>A0ABW1P8R3_9PSEU</name>
<evidence type="ECO:0000313" key="3">
    <source>
        <dbReference type="Proteomes" id="UP001596220"/>
    </source>
</evidence>
<organism evidence="2 3">
    <name type="scientific">Saccharothrix lopnurensis</name>
    <dbReference type="NCBI Taxonomy" id="1670621"/>
    <lineage>
        <taxon>Bacteria</taxon>
        <taxon>Bacillati</taxon>
        <taxon>Actinomycetota</taxon>
        <taxon>Actinomycetes</taxon>
        <taxon>Pseudonocardiales</taxon>
        <taxon>Pseudonocardiaceae</taxon>
        <taxon>Saccharothrix</taxon>
    </lineage>
</organism>
<reference evidence="3" key="1">
    <citation type="journal article" date="2019" name="Int. J. Syst. Evol. Microbiol.">
        <title>The Global Catalogue of Microorganisms (GCM) 10K type strain sequencing project: providing services to taxonomists for standard genome sequencing and annotation.</title>
        <authorList>
            <consortium name="The Broad Institute Genomics Platform"/>
            <consortium name="The Broad Institute Genome Sequencing Center for Infectious Disease"/>
            <person name="Wu L."/>
            <person name="Ma J."/>
        </authorList>
    </citation>
    <scope>NUCLEOTIDE SEQUENCE [LARGE SCALE GENOMIC DNA]</scope>
    <source>
        <strain evidence="3">CGMCC 4.7246</strain>
    </source>
</reference>
<keyword evidence="3" id="KW-1185">Reference proteome</keyword>
<dbReference type="InterPro" id="IPR046259">
    <property type="entry name" value="DUF6292"/>
</dbReference>
<dbReference type="Pfam" id="PF19809">
    <property type="entry name" value="DUF6292"/>
    <property type="match status" value="1"/>
</dbReference>
<protein>
    <submittedName>
        <fullName evidence="2">DUF6292 family protein</fullName>
    </submittedName>
</protein>
<evidence type="ECO:0000313" key="2">
    <source>
        <dbReference type="EMBL" id="MFC6091042.1"/>
    </source>
</evidence>